<dbReference type="EMBL" id="OC001390">
    <property type="protein sequence ID" value="CAD7259799.1"/>
    <property type="molecule type" value="Genomic_DNA"/>
</dbReference>
<dbReference type="AlphaFoldDB" id="A0A7R9ATD5"/>
<evidence type="ECO:0000313" key="2">
    <source>
        <dbReference type="EMBL" id="CAD7259799.1"/>
    </source>
</evidence>
<organism evidence="2">
    <name type="scientific">Timema shepardi</name>
    <name type="common">Walking stick</name>
    <dbReference type="NCBI Taxonomy" id="629360"/>
    <lineage>
        <taxon>Eukaryota</taxon>
        <taxon>Metazoa</taxon>
        <taxon>Ecdysozoa</taxon>
        <taxon>Arthropoda</taxon>
        <taxon>Hexapoda</taxon>
        <taxon>Insecta</taxon>
        <taxon>Pterygota</taxon>
        <taxon>Neoptera</taxon>
        <taxon>Polyneoptera</taxon>
        <taxon>Phasmatodea</taxon>
        <taxon>Timematodea</taxon>
        <taxon>Timematoidea</taxon>
        <taxon>Timematidae</taxon>
        <taxon>Timema</taxon>
    </lineage>
</organism>
<accession>A0A7R9ATD5</accession>
<feature type="region of interest" description="Disordered" evidence="1">
    <location>
        <begin position="68"/>
        <end position="87"/>
    </location>
</feature>
<evidence type="ECO:0000256" key="1">
    <source>
        <dbReference type="SAM" id="MobiDB-lite"/>
    </source>
</evidence>
<sequence>MEHMVRIPCSSSLTSVTPFSITDILMTRGKESLHTAHALGQEEALDMTRKSSIKINGLKIDEVNPHLRGGRVENNLGKPPPVHPSEIRTLISPSSAVQLNTKLAH</sequence>
<reference evidence="2" key="1">
    <citation type="submission" date="2020-11" db="EMBL/GenBank/DDBJ databases">
        <authorList>
            <person name="Tran Van P."/>
        </authorList>
    </citation>
    <scope>NUCLEOTIDE SEQUENCE</scope>
</reference>
<gene>
    <name evidence="2" type="ORF">TSIB3V08_LOCUS3997</name>
</gene>
<protein>
    <submittedName>
        <fullName evidence="2">Uncharacterized protein</fullName>
    </submittedName>
</protein>
<name>A0A7R9ATD5_TIMSH</name>
<proteinExistence type="predicted"/>